<accession>A0ABQ2GZW0</accession>
<dbReference type="Proteomes" id="UP000661918">
    <property type="component" value="Unassembled WGS sequence"/>
</dbReference>
<name>A0ABQ2GZW0_9DEIO</name>
<comment type="caution">
    <text evidence="1">The sequence shown here is derived from an EMBL/GenBank/DDBJ whole genome shotgun (WGS) entry which is preliminary data.</text>
</comment>
<dbReference type="RefSeq" id="WP_188905408.1">
    <property type="nucleotide sequence ID" value="NZ_BMOM01000058.1"/>
</dbReference>
<proteinExistence type="predicted"/>
<evidence type="ECO:0000313" key="1">
    <source>
        <dbReference type="EMBL" id="GGM22183.1"/>
    </source>
</evidence>
<protein>
    <submittedName>
        <fullName evidence="1">Uncharacterized protein</fullName>
    </submittedName>
</protein>
<evidence type="ECO:0000313" key="2">
    <source>
        <dbReference type="Proteomes" id="UP000661918"/>
    </source>
</evidence>
<gene>
    <name evidence="1" type="ORF">GCM10010841_32570</name>
</gene>
<reference evidence="2" key="1">
    <citation type="journal article" date="2019" name="Int. J. Syst. Evol. Microbiol.">
        <title>The Global Catalogue of Microorganisms (GCM) 10K type strain sequencing project: providing services to taxonomists for standard genome sequencing and annotation.</title>
        <authorList>
            <consortium name="The Broad Institute Genomics Platform"/>
            <consortium name="The Broad Institute Genome Sequencing Center for Infectious Disease"/>
            <person name="Wu L."/>
            <person name="Ma J."/>
        </authorList>
    </citation>
    <scope>NUCLEOTIDE SEQUENCE [LARGE SCALE GENOMIC DNA]</scope>
    <source>
        <strain evidence="2">JCM 15443</strain>
    </source>
</reference>
<sequence length="128" mass="13864">MENSAPAVLPRSLELATLAALMLAGGDLTTDELIEVIRDGKPREMRAAAQRVSRVVRQLRVALGWDGSVLSLGGAYLLDPAVNWSSNVHAALHGHAQVTAFLSGISWRPDRFYEIGRKTSCQPTSRVV</sequence>
<keyword evidence="2" id="KW-1185">Reference proteome</keyword>
<dbReference type="EMBL" id="BMOM01000058">
    <property type="protein sequence ID" value="GGM22183.1"/>
    <property type="molecule type" value="Genomic_DNA"/>
</dbReference>
<organism evidence="1 2">
    <name type="scientific">Deinococcus aerophilus</name>
    <dbReference type="NCBI Taxonomy" id="522488"/>
    <lineage>
        <taxon>Bacteria</taxon>
        <taxon>Thermotogati</taxon>
        <taxon>Deinococcota</taxon>
        <taxon>Deinococci</taxon>
        <taxon>Deinococcales</taxon>
        <taxon>Deinococcaceae</taxon>
        <taxon>Deinococcus</taxon>
    </lineage>
</organism>